<reference evidence="2 3" key="2">
    <citation type="journal article" date="2019" name="G3 (Bethesda)">
        <title>Hybrid Assembly of the Genome of the Entomopathogenic Nematode Steinernema carpocapsae Identifies the X-Chromosome.</title>
        <authorList>
            <person name="Serra L."/>
            <person name="Macchietto M."/>
            <person name="Macias-Munoz A."/>
            <person name="McGill C.J."/>
            <person name="Rodriguez I.M."/>
            <person name="Rodriguez B."/>
            <person name="Murad R."/>
            <person name="Mortazavi A."/>
        </authorList>
    </citation>
    <scope>NUCLEOTIDE SEQUENCE [LARGE SCALE GENOMIC DNA]</scope>
    <source>
        <strain evidence="2 3">ALL</strain>
    </source>
</reference>
<dbReference type="Proteomes" id="UP000298663">
    <property type="component" value="Unassembled WGS sequence"/>
</dbReference>
<dbReference type="Pfam" id="PF01799">
    <property type="entry name" value="Fer2_2"/>
    <property type="match status" value="1"/>
</dbReference>
<dbReference type="STRING" id="34508.A0A4U5NC60"/>
<dbReference type="PANTHER" id="PTHR45444:SF3">
    <property type="entry name" value="XANTHINE DEHYDROGENASE"/>
    <property type="match status" value="1"/>
</dbReference>
<dbReference type="InterPro" id="IPR036884">
    <property type="entry name" value="2Fe-2S-bd_dom_sf"/>
</dbReference>
<protein>
    <recommendedName>
        <fullName evidence="1">[2Fe-2S]-binding domain-containing protein</fullName>
    </recommendedName>
</protein>
<gene>
    <name evidence="2" type="ORF">L596_014248</name>
</gene>
<reference evidence="2 3" key="1">
    <citation type="journal article" date="2015" name="Genome Biol.">
        <title>Comparative genomics of Steinernema reveals deeply conserved gene regulatory networks.</title>
        <authorList>
            <person name="Dillman A.R."/>
            <person name="Macchietto M."/>
            <person name="Porter C.F."/>
            <person name="Rogers A."/>
            <person name="Williams B."/>
            <person name="Antoshechkin I."/>
            <person name="Lee M.M."/>
            <person name="Goodwin Z."/>
            <person name="Lu X."/>
            <person name="Lewis E.E."/>
            <person name="Goodrich-Blair H."/>
            <person name="Stock S.P."/>
            <person name="Adams B.J."/>
            <person name="Sternberg P.W."/>
            <person name="Mortazavi A."/>
        </authorList>
    </citation>
    <scope>NUCLEOTIDE SEQUENCE [LARGE SCALE GENOMIC DNA]</scope>
    <source>
        <strain evidence="2 3">ALL</strain>
    </source>
</reference>
<dbReference type="EMBL" id="AZBU02000004">
    <property type="protein sequence ID" value="TKR80122.1"/>
    <property type="molecule type" value="Genomic_DNA"/>
</dbReference>
<sequence>MPLYLMDDCLVITVEGVGSPEKMHAVQERLALGHGTQCGFCSPGFVMSVHALHRNNPEPTKTQIDMAIKGNLCRCTGYRPIVESFYTLSKEFKCCQGNGNVCPCKSVDTGTREGLVEWTQMKSYDPSQEIIIPPKLMVELKWGTKSGTLKAEDEQLLLFLSLGP</sequence>
<evidence type="ECO:0000313" key="3">
    <source>
        <dbReference type="Proteomes" id="UP000298663"/>
    </source>
</evidence>
<dbReference type="InterPro" id="IPR002888">
    <property type="entry name" value="2Fe-2S-bd"/>
</dbReference>
<organism evidence="2 3">
    <name type="scientific">Steinernema carpocapsae</name>
    <name type="common">Entomopathogenic nematode</name>
    <dbReference type="NCBI Taxonomy" id="34508"/>
    <lineage>
        <taxon>Eukaryota</taxon>
        <taxon>Metazoa</taxon>
        <taxon>Ecdysozoa</taxon>
        <taxon>Nematoda</taxon>
        <taxon>Chromadorea</taxon>
        <taxon>Rhabditida</taxon>
        <taxon>Tylenchina</taxon>
        <taxon>Panagrolaimomorpha</taxon>
        <taxon>Strongyloidoidea</taxon>
        <taxon>Steinernematidae</taxon>
        <taxon>Steinernema</taxon>
    </lineage>
</organism>
<dbReference type="SUPFAM" id="SSF47741">
    <property type="entry name" value="CO dehydrogenase ISP C-domain like"/>
    <property type="match status" value="1"/>
</dbReference>
<dbReference type="AlphaFoldDB" id="A0A4U5NC60"/>
<keyword evidence="3" id="KW-1185">Reference proteome</keyword>
<dbReference type="OrthoDB" id="8300278at2759"/>
<dbReference type="InterPro" id="IPR016208">
    <property type="entry name" value="Ald_Oxase/xanthine_DH-like"/>
</dbReference>
<dbReference type="PANTHER" id="PTHR45444">
    <property type="entry name" value="XANTHINE DEHYDROGENASE"/>
    <property type="match status" value="1"/>
</dbReference>
<accession>A0A4U5NC60</accession>
<dbReference type="GO" id="GO:0005506">
    <property type="term" value="F:iron ion binding"/>
    <property type="evidence" value="ECO:0007669"/>
    <property type="project" value="InterPro"/>
</dbReference>
<dbReference type="FunFam" id="1.10.150.120:FF:000008">
    <property type="entry name" value="Probable aldehyde oxidase gad-3"/>
    <property type="match status" value="1"/>
</dbReference>
<evidence type="ECO:0000259" key="1">
    <source>
        <dbReference type="Pfam" id="PF01799"/>
    </source>
</evidence>
<dbReference type="GO" id="GO:0016491">
    <property type="term" value="F:oxidoreductase activity"/>
    <property type="evidence" value="ECO:0007669"/>
    <property type="project" value="InterPro"/>
</dbReference>
<feature type="domain" description="[2Fe-2S]-binding" evidence="1">
    <location>
        <begin position="13"/>
        <end position="84"/>
    </location>
</feature>
<name>A0A4U5NC60_STECR</name>
<comment type="caution">
    <text evidence="2">The sequence shown here is derived from an EMBL/GenBank/DDBJ whole genome shotgun (WGS) entry which is preliminary data.</text>
</comment>
<proteinExistence type="predicted"/>
<dbReference type="Gene3D" id="1.10.150.120">
    <property type="entry name" value="[2Fe-2S]-binding domain"/>
    <property type="match status" value="1"/>
</dbReference>
<evidence type="ECO:0000313" key="2">
    <source>
        <dbReference type="EMBL" id="TKR80122.1"/>
    </source>
</evidence>